<feature type="binding site" evidence="13">
    <location>
        <position position="593"/>
    </location>
    <ligand>
        <name>Zn(2+)</name>
        <dbReference type="ChEBI" id="CHEBI:29105"/>
    </ligand>
</feature>
<evidence type="ECO:0000256" key="5">
    <source>
        <dbReference type="ARBA" id="ARBA00022598"/>
    </source>
</evidence>
<dbReference type="InterPro" id="IPR018164">
    <property type="entry name" value="Ala-tRNA-synth_IIc_N"/>
</dbReference>
<dbReference type="GO" id="GO:0006419">
    <property type="term" value="P:alanyl-tRNA aminoacylation"/>
    <property type="evidence" value="ECO:0007669"/>
    <property type="project" value="UniProtKB-UniRule"/>
</dbReference>
<dbReference type="SUPFAM" id="SSF55186">
    <property type="entry name" value="ThrRS/AlaRS common domain"/>
    <property type="match status" value="1"/>
</dbReference>
<dbReference type="GO" id="GO:0008270">
    <property type="term" value="F:zinc ion binding"/>
    <property type="evidence" value="ECO:0007669"/>
    <property type="project" value="UniProtKB-UniRule"/>
</dbReference>
<dbReference type="Gene3D" id="3.30.930.10">
    <property type="entry name" value="Bira Bifunctional Protein, Domain 2"/>
    <property type="match status" value="1"/>
</dbReference>
<keyword evidence="3 13" id="KW-0963">Cytoplasm</keyword>
<dbReference type="InterPro" id="IPR045864">
    <property type="entry name" value="aa-tRNA-synth_II/BPL/LPL"/>
</dbReference>
<comment type="cofactor">
    <cofactor evidence="13">
        <name>Zn(2+)</name>
        <dbReference type="ChEBI" id="CHEBI:29105"/>
    </cofactor>
    <text evidence="13">Binds 1 zinc ion per subunit.</text>
</comment>
<dbReference type="AlphaFoldDB" id="A0A3R9PKK4"/>
<comment type="domain">
    <text evidence="13">Consists of three domains; the N-terminal catalytic domain, the editing domain and the C-terminal C-Ala domain. The editing domain removes incorrectly charged amino acids, while the C-Ala domain, along with tRNA(Ala), serves as a bridge to cooperatively bring together the editing and aminoacylation centers thus stimulating deacylation of misacylated tRNAs.</text>
</comment>
<dbReference type="GO" id="GO:0006426">
    <property type="term" value="P:glycyl-tRNA aminoacylation"/>
    <property type="evidence" value="ECO:0007669"/>
    <property type="project" value="InterPro"/>
</dbReference>
<dbReference type="FunFam" id="3.30.54.20:FF:000004">
    <property type="entry name" value="Alanine--tRNA ligase"/>
    <property type="match status" value="1"/>
</dbReference>
<dbReference type="InterPro" id="IPR006194">
    <property type="entry name" value="Gly-tRNA-synth_heterodimer"/>
</dbReference>
<evidence type="ECO:0000256" key="8">
    <source>
        <dbReference type="ARBA" id="ARBA00022833"/>
    </source>
</evidence>
<dbReference type="InterPro" id="IPR012947">
    <property type="entry name" value="tRNA_SAD"/>
</dbReference>
<name>A0A3R9PKK4_9CREN</name>
<accession>A0A3R9PKK4</accession>
<dbReference type="SMART" id="SM00863">
    <property type="entry name" value="tRNA_SAD"/>
    <property type="match status" value="1"/>
</dbReference>
<evidence type="ECO:0000256" key="6">
    <source>
        <dbReference type="ARBA" id="ARBA00022723"/>
    </source>
</evidence>
<dbReference type="OrthoDB" id="7506at2157"/>
<feature type="binding site" evidence="13">
    <location>
        <position position="589"/>
    </location>
    <ligand>
        <name>Zn(2+)</name>
        <dbReference type="ChEBI" id="CHEBI:29105"/>
    </ligand>
</feature>
<dbReference type="Gene3D" id="2.40.30.130">
    <property type="match status" value="1"/>
</dbReference>
<dbReference type="GO" id="GO:0002161">
    <property type="term" value="F:aminoacyl-tRNA deacylase activity"/>
    <property type="evidence" value="ECO:0007669"/>
    <property type="project" value="TreeGrafter"/>
</dbReference>
<dbReference type="InterPro" id="IPR050058">
    <property type="entry name" value="Ala-tRNA_ligase"/>
</dbReference>
<evidence type="ECO:0000313" key="15">
    <source>
        <dbReference type="EMBL" id="RSN75970.1"/>
    </source>
</evidence>
<evidence type="ECO:0000256" key="9">
    <source>
        <dbReference type="ARBA" id="ARBA00022840"/>
    </source>
</evidence>
<feature type="domain" description="Alanyl-transfer RNA synthetases family profile" evidence="14">
    <location>
        <begin position="57"/>
        <end position="736"/>
    </location>
</feature>
<evidence type="ECO:0000256" key="11">
    <source>
        <dbReference type="ARBA" id="ARBA00022917"/>
    </source>
</evidence>
<dbReference type="GO" id="GO:0005737">
    <property type="term" value="C:cytoplasm"/>
    <property type="evidence" value="ECO:0007669"/>
    <property type="project" value="UniProtKB-SubCell"/>
</dbReference>
<feature type="binding site" evidence="13">
    <location>
        <position position="697"/>
    </location>
    <ligand>
        <name>Zn(2+)</name>
        <dbReference type="ChEBI" id="CHEBI:29105"/>
    </ligand>
</feature>
<dbReference type="FunFam" id="3.30.930.10:FF:000056">
    <property type="entry name" value="Alanine--tRNA ligase"/>
    <property type="match status" value="1"/>
</dbReference>
<evidence type="ECO:0000256" key="13">
    <source>
        <dbReference type="HAMAP-Rule" id="MF_00036"/>
    </source>
</evidence>
<dbReference type="NCBIfam" id="TIGR03683">
    <property type="entry name" value="A-tRNA_syn_arch"/>
    <property type="match status" value="1"/>
</dbReference>
<dbReference type="FunFam" id="3.30.980.10:FF:000004">
    <property type="entry name" value="Alanine--tRNA ligase, cytoplasmic"/>
    <property type="match status" value="1"/>
</dbReference>
<dbReference type="Proteomes" id="UP000277582">
    <property type="component" value="Unassembled WGS sequence"/>
</dbReference>
<dbReference type="GO" id="GO:0005524">
    <property type="term" value="F:ATP binding"/>
    <property type="evidence" value="ECO:0007669"/>
    <property type="project" value="UniProtKB-UniRule"/>
</dbReference>
<dbReference type="FunFam" id="2.40.30.130:FF:000010">
    <property type="entry name" value="Alanine--tRNA ligase"/>
    <property type="match status" value="1"/>
</dbReference>
<proteinExistence type="inferred from homology"/>
<dbReference type="Gene3D" id="3.10.310.40">
    <property type="match status" value="1"/>
</dbReference>
<dbReference type="GO" id="GO:0004820">
    <property type="term" value="F:glycine-tRNA ligase activity"/>
    <property type="evidence" value="ECO:0007669"/>
    <property type="project" value="InterPro"/>
</dbReference>
<keyword evidence="16" id="KW-1185">Reference proteome</keyword>
<keyword evidence="10 13" id="KW-0694">RNA-binding</keyword>
<evidence type="ECO:0000256" key="4">
    <source>
        <dbReference type="ARBA" id="ARBA00022555"/>
    </source>
</evidence>
<dbReference type="PROSITE" id="PS50860">
    <property type="entry name" value="AA_TRNA_LIGASE_II_ALA"/>
    <property type="match status" value="1"/>
</dbReference>
<dbReference type="GO" id="GO:0004813">
    <property type="term" value="F:alanine-tRNA ligase activity"/>
    <property type="evidence" value="ECO:0007669"/>
    <property type="project" value="UniProtKB-UniRule"/>
</dbReference>
<organism evidence="15 16">
    <name type="scientific">Candidatus Methanodesulfokora washburnensis</name>
    <dbReference type="NCBI Taxonomy" id="2478471"/>
    <lineage>
        <taxon>Archaea</taxon>
        <taxon>Thermoproteota</taxon>
        <taxon>Candidatus Korarchaeia</taxon>
        <taxon>Candidatus Korarchaeia incertae sedis</taxon>
        <taxon>Candidatus Methanodesulfokora</taxon>
    </lineage>
</organism>
<dbReference type="HAMAP" id="MF_00036_A">
    <property type="entry name" value="Ala_tRNA_synth_A"/>
    <property type="match status" value="1"/>
</dbReference>
<sequence length="895" mass="101754">MDLSEALKLEFFKEHGYIRKKCPICNEHFWTSDPDRITCGEAPCEPYSFIGKRRKEKNIDEVREDFLSFMEKKGHTRVNRYPVIARWRDDLFLTSASIVDFQPFVTAGIVPPPANPLVISQPCIRMKDIDKVGLTMGRHLTIFEMMAHHAFNRPGKMVYWKEETLSLFHEYAREVLGLNEDEITYKEGVWIGGGNAGPDVEPIAGGLEIATLVFMEYWTKDSQLIPMDTKVVDTGYGLERITWFLSGRATAFDAVYGELLDKFLKVLNVERPDEKLLESYSRVSSLMTKIEAGNRFSELRKEAAKKMGVDSEYLNSALSPLEKAFSVLDHTKSIAFMLSDGLVPSNVDEGYLGRLLIRRALRIARSLNPDVNLSDLVVMQLHHWSRSFPELLEAEDKIAEIVDIEQKRYEETVKRGRDLIRREARKRKVDEEFLVEMYDSHGIMPEVAAEVLKEEGIEIRIPDNFYELVASRHEAPRERQQEVREVKGIDEFAETELLFYKDPYMLEFEADVLGAIGDAVILNRTAFYPEGGGQPSDTGVFIFNGEEIRVKHVEKVRGRVLHHVDKPISRGHVKGRVDAERRRSLMRHHTATHIILGAARSVLGKHVWQTGAQKDVEESRLDITHYKQIEPEELKEIEMLANRIVMENREVKQFFMPRDEAEKKYGFVLYQGGVVPDPVLRIVEVDGFNVQACAGTHVTRTGEIGLIKIWRSRRIQDGVVRLEFSAGMPAVKRTLDGYEKLRGIAEKLGTGIDEVEEAFNSLLANNRSLFKELREERRKRLELLLEKEIESSLAINNVRFVSLRTDLSDRSIITEVMDKFTKENGDLAILLVEDKNLYFMVGSSTNVSASGVLKNAVSKVGGRAGGSDAFATGSTSASYDEIKSAVLEELRKAAK</sequence>
<comment type="subcellular location">
    <subcellularLocation>
        <location evidence="1 13">Cytoplasm</location>
    </subcellularLocation>
</comment>
<dbReference type="Gene3D" id="3.30.54.20">
    <property type="match status" value="1"/>
</dbReference>
<evidence type="ECO:0000313" key="16">
    <source>
        <dbReference type="Proteomes" id="UP000277582"/>
    </source>
</evidence>
<dbReference type="PROSITE" id="PS50861">
    <property type="entry name" value="AA_TRNA_LIGASE_II_GLYAB"/>
    <property type="match status" value="1"/>
</dbReference>
<dbReference type="SUPFAM" id="SSF50447">
    <property type="entry name" value="Translation proteins"/>
    <property type="match status" value="1"/>
</dbReference>
<dbReference type="Pfam" id="PF07973">
    <property type="entry name" value="tRNA_SAD"/>
    <property type="match status" value="1"/>
</dbReference>
<evidence type="ECO:0000256" key="1">
    <source>
        <dbReference type="ARBA" id="ARBA00004496"/>
    </source>
</evidence>
<dbReference type="SUPFAM" id="SSF55681">
    <property type="entry name" value="Class II aaRS and biotin synthetases"/>
    <property type="match status" value="1"/>
</dbReference>
<keyword evidence="8 13" id="KW-0862">Zinc</keyword>
<dbReference type="GO" id="GO:0000049">
    <property type="term" value="F:tRNA binding"/>
    <property type="evidence" value="ECO:0007669"/>
    <property type="project" value="UniProtKB-KW"/>
</dbReference>
<gene>
    <name evidence="13" type="primary">alaS</name>
    <name evidence="15" type="ORF">D6D85_05395</name>
</gene>
<comment type="catalytic activity">
    <reaction evidence="13">
        <text>tRNA(Ala) + L-alanine + ATP = L-alanyl-tRNA(Ala) + AMP + diphosphate</text>
        <dbReference type="Rhea" id="RHEA:12540"/>
        <dbReference type="Rhea" id="RHEA-COMP:9657"/>
        <dbReference type="Rhea" id="RHEA-COMP:9923"/>
        <dbReference type="ChEBI" id="CHEBI:30616"/>
        <dbReference type="ChEBI" id="CHEBI:33019"/>
        <dbReference type="ChEBI" id="CHEBI:57972"/>
        <dbReference type="ChEBI" id="CHEBI:78442"/>
        <dbReference type="ChEBI" id="CHEBI:78497"/>
        <dbReference type="ChEBI" id="CHEBI:456215"/>
        <dbReference type="EC" id="6.1.1.7"/>
    </reaction>
</comment>
<dbReference type="RefSeq" id="WP_125671008.1">
    <property type="nucleotide sequence ID" value="NZ_RCOS01000066.1"/>
</dbReference>
<feature type="binding site" evidence="13">
    <location>
        <position position="693"/>
    </location>
    <ligand>
        <name>Zn(2+)</name>
        <dbReference type="ChEBI" id="CHEBI:29105"/>
    </ligand>
</feature>
<keyword evidence="12 13" id="KW-0030">Aminoacyl-tRNA synthetase</keyword>
<protein>
    <recommendedName>
        <fullName evidence="13">Alanine--tRNA ligase</fullName>
        <ecNumber evidence="13">6.1.1.7</ecNumber>
    </recommendedName>
    <alternativeName>
        <fullName evidence="13">Alanyl-tRNA synthetase</fullName>
        <shortName evidence="13">AlaRS</shortName>
    </alternativeName>
</protein>
<dbReference type="PANTHER" id="PTHR11777:SF9">
    <property type="entry name" value="ALANINE--TRNA LIGASE, CYTOPLASMIC"/>
    <property type="match status" value="1"/>
</dbReference>
<comment type="caution">
    <text evidence="15">The sequence shown here is derived from an EMBL/GenBank/DDBJ whole genome shotgun (WGS) entry which is preliminary data.</text>
</comment>
<dbReference type="InterPro" id="IPR009000">
    <property type="entry name" value="Transl_B-barrel_sf"/>
</dbReference>
<dbReference type="EMBL" id="RCOS01000066">
    <property type="protein sequence ID" value="RSN75970.1"/>
    <property type="molecule type" value="Genomic_DNA"/>
</dbReference>
<evidence type="ECO:0000256" key="2">
    <source>
        <dbReference type="ARBA" id="ARBA00008226"/>
    </source>
</evidence>
<keyword evidence="4 13" id="KW-0820">tRNA-binding</keyword>
<comment type="function">
    <text evidence="13">Catalyzes the attachment of alanine to tRNA(Ala) in a two-step reaction: alanine is first activated by ATP to form Ala-AMP and then transferred to the acceptor end of tRNA(Ala). Also edits incorrectly charged Ser-tRNA(Ala) and Gly-tRNA(Ala) via its editing domain.</text>
</comment>
<evidence type="ECO:0000256" key="7">
    <source>
        <dbReference type="ARBA" id="ARBA00022741"/>
    </source>
</evidence>
<evidence type="ECO:0000256" key="3">
    <source>
        <dbReference type="ARBA" id="ARBA00022490"/>
    </source>
</evidence>
<reference evidence="15 16" key="1">
    <citation type="submission" date="2018-10" db="EMBL/GenBank/DDBJ databases">
        <title>Co-occurring genomic capacity for anaerobic methane metabolism and dissimilatory sulfite reduction discovered in the Korarchaeota.</title>
        <authorList>
            <person name="Mckay L.J."/>
            <person name="Dlakic M."/>
            <person name="Fields M.W."/>
            <person name="Delmont T.O."/>
            <person name="Eren A.M."/>
            <person name="Jay Z.J."/>
            <person name="Klingelsmith K.B."/>
            <person name="Rusch D.B."/>
            <person name="Inskeep W.P."/>
        </authorList>
    </citation>
    <scope>NUCLEOTIDE SEQUENCE [LARGE SCALE GENOMIC DNA]</scope>
    <source>
        <strain evidence="15 16">MDKW</strain>
    </source>
</reference>
<dbReference type="NCBIfam" id="TIGR00344">
    <property type="entry name" value="alaS"/>
    <property type="match status" value="1"/>
</dbReference>
<dbReference type="Gene3D" id="3.30.980.10">
    <property type="entry name" value="Threonyl-trna Synthetase, Chain A, domain 2"/>
    <property type="match status" value="1"/>
</dbReference>
<keyword evidence="11 13" id="KW-0648">Protein biosynthesis</keyword>
<dbReference type="InterPro" id="IPR022429">
    <property type="entry name" value="Ala-tRNA_lgiase_arc"/>
</dbReference>
<dbReference type="EC" id="6.1.1.7" evidence="13"/>
<dbReference type="InterPro" id="IPR018163">
    <property type="entry name" value="Thr/Ala-tRNA-synth_IIc_edit"/>
</dbReference>
<comment type="similarity">
    <text evidence="2 13">Belongs to the class-II aminoacyl-tRNA synthetase family.</text>
</comment>
<keyword evidence="7 13" id="KW-0547">Nucleotide-binding</keyword>
<dbReference type="SUPFAM" id="SSF101353">
    <property type="entry name" value="Putative anticodon-binding domain of alanyl-tRNA synthetase (AlaRS)"/>
    <property type="match status" value="1"/>
</dbReference>
<dbReference type="PANTHER" id="PTHR11777">
    <property type="entry name" value="ALANYL-TRNA SYNTHETASE"/>
    <property type="match status" value="1"/>
</dbReference>
<dbReference type="InterPro" id="IPR018165">
    <property type="entry name" value="Ala-tRNA-synth_IIc_core"/>
</dbReference>
<evidence type="ECO:0000256" key="12">
    <source>
        <dbReference type="ARBA" id="ARBA00023146"/>
    </source>
</evidence>
<dbReference type="Pfam" id="PF01411">
    <property type="entry name" value="tRNA-synt_2c"/>
    <property type="match status" value="1"/>
</dbReference>
<dbReference type="InterPro" id="IPR018162">
    <property type="entry name" value="Ala-tRNA-ligase_IIc_anticod-bd"/>
</dbReference>
<keyword evidence="6 13" id="KW-0479">Metal-binding</keyword>
<evidence type="ECO:0000256" key="10">
    <source>
        <dbReference type="ARBA" id="ARBA00022884"/>
    </source>
</evidence>
<keyword evidence="9 13" id="KW-0067">ATP-binding</keyword>
<dbReference type="InterPro" id="IPR002318">
    <property type="entry name" value="Ala-tRNA-lgiase_IIc"/>
</dbReference>
<dbReference type="PRINTS" id="PR00980">
    <property type="entry name" value="TRNASYNTHALA"/>
</dbReference>
<evidence type="ECO:0000259" key="14">
    <source>
        <dbReference type="PROSITE" id="PS50860"/>
    </source>
</evidence>
<keyword evidence="5 13" id="KW-0436">Ligase</keyword>